<reference evidence="4" key="1">
    <citation type="submission" date="2017-09" db="EMBL/GenBank/DDBJ databases">
        <title>Metaegenomics of thermophilic ammonia-oxidizing enrichment culture.</title>
        <authorList>
            <person name="Kato S."/>
            <person name="Suzuki K."/>
        </authorList>
    </citation>
    <scope>NUCLEOTIDE SEQUENCE [LARGE SCALE GENOMIC DNA]</scope>
</reference>
<evidence type="ECO:0000313" key="4">
    <source>
        <dbReference type="Proteomes" id="UP000236173"/>
    </source>
</evidence>
<dbReference type="EMBL" id="BEHT01000006">
    <property type="protein sequence ID" value="GBC98125.1"/>
    <property type="molecule type" value="Genomic_DNA"/>
</dbReference>
<name>A0A2H5XAD0_9BACT</name>
<sequence>MLEVKVETVAQDLWDHHVVILREPTSNRVLPIWIGRAEAIAIALELQGEKPPRPLTHDLMRNMLEELGVRVVRVIIHDLVDSTYYATIYLEQMGRSFAIDSRPSDALALALRTGAPIFITGNVIDSLMDLNMEDDEMERFRRLMQQLEDEMGGEEGR</sequence>
<organism evidence="3 4">
    <name type="scientific">Candidatus Fervidibacter japonicus</name>
    <dbReference type="NCBI Taxonomy" id="2035412"/>
    <lineage>
        <taxon>Bacteria</taxon>
        <taxon>Candidatus Fervidibacterota</taxon>
        <taxon>Candidatus Fervidibacter</taxon>
    </lineage>
</organism>
<keyword evidence="1" id="KW-0175">Coiled coil</keyword>
<dbReference type="Gene3D" id="3.10.690.10">
    <property type="entry name" value="Bifunctional nuclease domain"/>
    <property type="match status" value="1"/>
</dbReference>
<dbReference type="PROSITE" id="PS51658">
    <property type="entry name" value="BFN"/>
    <property type="match status" value="1"/>
</dbReference>
<dbReference type="Proteomes" id="UP000236173">
    <property type="component" value="Unassembled WGS sequence"/>
</dbReference>
<dbReference type="InterPro" id="IPR036104">
    <property type="entry name" value="BFN_sf"/>
</dbReference>
<dbReference type="Pfam" id="PF02577">
    <property type="entry name" value="BFN_dom"/>
    <property type="match status" value="1"/>
</dbReference>
<dbReference type="InterPro" id="IPR003729">
    <property type="entry name" value="Bi_nuclease_dom"/>
</dbReference>
<dbReference type="GO" id="GO:0004518">
    <property type="term" value="F:nuclease activity"/>
    <property type="evidence" value="ECO:0007669"/>
    <property type="project" value="InterPro"/>
</dbReference>
<feature type="domain" description="BFN" evidence="2">
    <location>
        <begin position="1"/>
        <end position="131"/>
    </location>
</feature>
<dbReference type="SUPFAM" id="SSF103256">
    <property type="entry name" value="Hypothetical protein TM0160"/>
    <property type="match status" value="1"/>
</dbReference>
<dbReference type="AlphaFoldDB" id="A0A2H5XAD0"/>
<evidence type="ECO:0000259" key="2">
    <source>
        <dbReference type="PROSITE" id="PS51658"/>
    </source>
</evidence>
<accession>A0A2H5XAD0</accession>
<gene>
    <name evidence="3" type="ORF">HRbin17_00622</name>
</gene>
<proteinExistence type="predicted"/>
<feature type="coiled-coil region" evidence="1">
    <location>
        <begin position="130"/>
        <end position="157"/>
    </location>
</feature>
<dbReference type="PANTHER" id="PTHR15160">
    <property type="entry name" value="VON HIPPEL-LINDAU PROTEIN"/>
    <property type="match status" value="1"/>
</dbReference>
<comment type="caution">
    <text evidence="3">The sequence shown here is derived from an EMBL/GenBank/DDBJ whole genome shotgun (WGS) entry which is preliminary data.</text>
</comment>
<dbReference type="PANTHER" id="PTHR15160:SF1">
    <property type="entry name" value="VON HIPPEL-LINDAU DISEASE TUMOR SUPPRESSOR"/>
    <property type="match status" value="1"/>
</dbReference>
<evidence type="ECO:0000313" key="3">
    <source>
        <dbReference type="EMBL" id="GBC98125.1"/>
    </source>
</evidence>
<protein>
    <recommendedName>
        <fullName evidence="2">BFN domain-containing protein</fullName>
    </recommendedName>
</protein>
<evidence type="ECO:0000256" key="1">
    <source>
        <dbReference type="SAM" id="Coils"/>
    </source>
</evidence>